<dbReference type="OrthoDB" id="178667at2"/>
<feature type="transmembrane region" description="Helical" evidence="6">
    <location>
        <begin position="156"/>
        <end position="178"/>
    </location>
</feature>
<dbReference type="EMBL" id="LTAY01000063">
    <property type="protein sequence ID" value="OPX46903.1"/>
    <property type="molecule type" value="Genomic_DNA"/>
</dbReference>
<name>A0A1V4SSY7_9CLOT</name>
<evidence type="ECO:0000256" key="1">
    <source>
        <dbReference type="ARBA" id="ARBA00004651"/>
    </source>
</evidence>
<dbReference type="PIRSF" id="PIRSF006060">
    <property type="entry name" value="AA_transporter"/>
    <property type="match status" value="1"/>
</dbReference>
<dbReference type="InterPro" id="IPR002293">
    <property type="entry name" value="AA/rel_permease1"/>
</dbReference>
<evidence type="ECO:0000313" key="8">
    <source>
        <dbReference type="Proteomes" id="UP000191448"/>
    </source>
</evidence>
<gene>
    <name evidence="7" type="primary">adiC_2</name>
    <name evidence="7" type="ORF">CLTHE_24300</name>
</gene>
<keyword evidence="5 6" id="KW-0472">Membrane</keyword>
<feature type="transmembrane region" description="Helical" evidence="6">
    <location>
        <begin position="415"/>
        <end position="432"/>
    </location>
</feature>
<dbReference type="Proteomes" id="UP000191448">
    <property type="component" value="Unassembled WGS sequence"/>
</dbReference>
<evidence type="ECO:0000256" key="2">
    <source>
        <dbReference type="ARBA" id="ARBA00022475"/>
    </source>
</evidence>
<feature type="transmembrane region" description="Helical" evidence="6">
    <location>
        <begin position="266"/>
        <end position="296"/>
    </location>
</feature>
<keyword evidence="4 6" id="KW-1133">Transmembrane helix</keyword>
<dbReference type="GO" id="GO:0005886">
    <property type="term" value="C:plasma membrane"/>
    <property type="evidence" value="ECO:0007669"/>
    <property type="project" value="UniProtKB-SubCell"/>
</dbReference>
<protein>
    <submittedName>
        <fullName evidence="7">Arginine/agmatine antiporter</fullName>
    </submittedName>
</protein>
<dbReference type="Pfam" id="PF13520">
    <property type="entry name" value="AA_permease_2"/>
    <property type="match status" value="1"/>
</dbReference>
<feature type="transmembrane region" description="Helical" evidence="6">
    <location>
        <begin position="86"/>
        <end position="114"/>
    </location>
</feature>
<feature type="transmembrane region" description="Helical" evidence="6">
    <location>
        <begin position="126"/>
        <end position="144"/>
    </location>
</feature>
<feature type="transmembrane region" description="Helical" evidence="6">
    <location>
        <begin position="326"/>
        <end position="345"/>
    </location>
</feature>
<evidence type="ECO:0000256" key="3">
    <source>
        <dbReference type="ARBA" id="ARBA00022692"/>
    </source>
</evidence>
<feature type="transmembrane region" description="Helical" evidence="6">
    <location>
        <begin position="390"/>
        <end position="409"/>
    </location>
</feature>
<accession>A0A1V4SSY7</accession>
<evidence type="ECO:0000256" key="6">
    <source>
        <dbReference type="SAM" id="Phobius"/>
    </source>
</evidence>
<keyword evidence="3 6" id="KW-0812">Transmembrane</keyword>
<dbReference type="InterPro" id="IPR050367">
    <property type="entry name" value="APC_superfamily"/>
</dbReference>
<proteinExistence type="predicted"/>
<dbReference type="GO" id="GO:0022857">
    <property type="term" value="F:transmembrane transporter activity"/>
    <property type="evidence" value="ECO:0007669"/>
    <property type="project" value="InterPro"/>
</dbReference>
<evidence type="ECO:0000256" key="5">
    <source>
        <dbReference type="ARBA" id="ARBA00023136"/>
    </source>
</evidence>
<feature type="transmembrane region" description="Helical" evidence="6">
    <location>
        <begin position="45"/>
        <end position="65"/>
    </location>
</feature>
<comment type="caution">
    <text evidence="7">The sequence shown here is derived from an EMBL/GenBank/DDBJ whole genome shotgun (WGS) entry which is preliminary data.</text>
</comment>
<comment type="subcellular location">
    <subcellularLocation>
        <location evidence="1">Cell membrane</location>
        <topology evidence="1">Multi-pass membrane protein</topology>
    </subcellularLocation>
</comment>
<evidence type="ECO:0000313" key="7">
    <source>
        <dbReference type="EMBL" id="OPX46903.1"/>
    </source>
</evidence>
<dbReference type="RefSeq" id="WP_080023693.1">
    <property type="nucleotide sequence ID" value="NZ_LTAY01000063.1"/>
</dbReference>
<feature type="transmembrane region" description="Helical" evidence="6">
    <location>
        <begin position="184"/>
        <end position="205"/>
    </location>
</feature>
<keyword evidence="2" id="KW-1003">Cell membrane</keyword>
<dbReference type="PANTHER" id="PTHR42770">
    <property type="entry name" value="AMINO ACID TRANSPORTER-RELATED"/>
    <property type="match status" value="1"/>
</dbReference>
<reference evidence="7 8" key="1">
    <citation type="submission" date="2016-02" db="EMBL/GenBank/DDBJ databases">
        <title>Genome sequence of Clostridium thermobutyricum DSM 4928.</title>
        <authorList>
            <person name="Poehlein A."/>
            <person name="Daniel R."/>
        </authorList>
    </citation>
    <scope>NUCLEOTIDE SEQUENCE [LARGE SCALE GENOMIC DNA]</scope>
    <source>
        <strain evidence="7 8">DSM 4928</strain>
    </source>
</reference>
<feature type="transmembrane region" description="Helical" evidence="6">
    <location>
        <begin position="12"/>
        <end position="33"/>
    </location>
</feature>
<dbReference type="Gene3D" id="1.20.1740.10">
    <property type="entry name" value="Amino acid/polyamine transporter I"/>
    <property type="match status" value="1"/>
</dbReference>
<dbReference type="PANTHER" id="PTHR42770:SF18">
    <property type="entry name" value="ARGININE_AGMATINE ANTIPORTER"/>
    <property type="match status" value="1"/>
</dbReference>
<organism evidence="7 8">
    <name type="scientific">Clostridium thermobutyricum DSM 4928</name>
    <dbReference type="NCBI Taxonomy" id="1121339"/>
    <lineage>
        <taxon>Bacteria</taxon>
        <taxon>Bacillati</taxon>
        <taxon>Bacillota</taxon>
        <taxon>Clostridia</taxon>
        <taxon>Eubacteriales</taxon>
        <taxon>Clostridiaceae</taxon>
        <taxon>Clostridium</taxon>
    </lineage>
</organism>
<dbReference type="AlphaFoldDB" id="A0A1V4SSY7"/>
<feature type="transmembrane region" description="Helical" evidence="6">
    <location>
        <begin position="225"/>
        <end position="246"/>
    </location>
</feature>
<evidence type="ECO:0000256" key="4">
    <source>
        <dbReference type="ARBA" id="ARBA00022989"/>
    </source>
</evidence>
<feature type="transmembrane region" description="Helical" evidence="6">
    <location>
        <begin position="351"/>
        <end position="378"/>
    </location>
</feature>
<sequence length="440" mass="47674">MKNTKSKKEIGLIVAIALVFSNIIGAGIFVIPSQLAQIAGAGSSILAWVLTGLGAIILSFTFANLGSKMPINGGVVEYSRKSLGNFTGFMTAWLYWNGCWIGNATLLIVILKYLNGAFPFMAKNPLIGFLVCSFIIWLFTYINIRGAKSAGAVGTILVLLKLIILILFIIISSGIFNIQNISPIFPTGGGLSSIPMAAAITFWAFEGIESATIASGEIKNPERNVKLSTIIALIVALVFYLAITILSMGAMPRHILANSLDPLSEIMGYVLGSKWIVVINIGIALSICGSSILWLLSTGRAAYAAGKEKLFPEFFAKLHPKYQTPYISLIIGSILINLLLLLNLFKGLNGAYNFIVLLSTLSYLPVYAVSTIAEIMLVIDFKNKSFRKKILLLIRPSIGFIFCILAIYASGATTVLYGFILIMCGIPVYAYMKKKYNLSN</sequence>